<accession>A0A059AIN7</accession>
<name>A0A059AIN7_EUCGR</name>
<proteinExistence type="predicted"/>
<dbReference type="AlphaFoldDB" id="A0A059AIN7"/>
<evidence type="ECO:0000313" key="1">
    <source>
        <dbReference type="EMBL" id="KCW53516.1"/>
    </source>
</evidence>
<dbReference type="InParanoid" id="A0A059AIN7"/>
<gene>
    <name evidence="1" type="ORF">EUGRSUZ_J02794</name>
</gene>
<dbReference type="Gramene" id="KCW53516">
    <property type="protein sequence ID" value="KCW53516"/>
    <property type="gene ID" value="EUGRSUZ_J02794"/>
</dbReference>
<sequence>MISFSCKQFKAQVRLSEQLADEIRCIFSSIFLAAPKNTRHRNNAGDMLTQKYPFSGKTQFFTARGSYLVLIST</sequence>
<organism evidence="1">
    <name type="scientific">Eucalyptus grandis</name>
    <name type="common">Flooded gum</name>
    <dbReference type="NCBI Taxonomy" id="71139"/>
    <lineage>
        <taxon>Eukaryota</taxon>
        <taxon>Viridiplantae</taxon>
        <taxon>Streptophyta</taxon>
        <taxon>Embryophyta</taxon>
        <taxon>Tracheophyta</taxon>
        <taxon>Spermatophyta</taxon>
        <taxon>Magnoliopsida</taxon>
        <taxon>eudicotyledons</taxon>
        <taxon>Gunneridae</taxon>
        <taxon>Pentapetalae</taxon>
        <taxon>rosids</taxon>
        <taxon>malvids</taxon>
        <taxon>Myrtales</taxon>
        <taxon>Myrtaceae</taxon>
        <taxon>Myrtoideae</taxon>
        <taxon>Eucalypteae</taxon>
        <taxon>Eucalyptus</taxon>
    </lineage>
</organism>
<dbReference type="EMBL" id="KK198762">
    <property type="protein sequence ID" value="KCW53516.1"/>
    <property type="molecule type" value="Genomic_DNA"/>
</dbReference>
<protein>
    <submittedName>
        <fullName evidence="1">Uncharacterized protein</fullName>
    </submittedName>
</protein>
<reference evidence="1" key="1">
    <citation type="submission" date="2013-07" db="EMBL/GenBank/DDBJ databases">
        <title>The genome of Eucalyptus grandis.</title>
        <authorList>
            <person name="Schmutz J."/>
            <person name="Hayes R."/>
            <person name="Myburg A."/>
            <person name="Tuskan G."/>
            <person name="Grattapaglia D."/>
            <person name="Rokhsar D.S."/>
        </authorList>
    </citation>
    <scope>NUCLEOTIDE SEQUENCE</scope>
    <source>
        <tissue evidence="1">Leaf extractions</tissue>
    </source>
</reference>